<evidence type="ECO:0000256" key="1">
    <source>
        <dbReference type="SAM" id="Coils"/>
    </source>
</evidence>
<dbReference type="Proteomes" id="UP000233551">
    <property type="component" value="Unassembled WGS sequence"/>
</dbReference>
<reference evidence="2 3" key="1">
    <citation type="submission" date="2017-11" db="EMBL/GenBank/DDBJ databases">
        <title>De-novo sequencing of pomegranate (Punica granatum L.) genome.</title>
        <authorList>
            <person name="Akparov Z."/>
            <person name="Amiraslanov A."/>
            <person name="Hajiyeva S."/>
            <person name="Abbasov M."/>
            <person name="Kaur K."/>
            <person name="Hamwieh A."/>
            <person name="Solovyev V."/>
            <person name="Salamov A."/>
            <person name="Braich B."/>
            <person name="Kosarev P."/>
            <person name="Mahmoud A."/>
            <person name="Hajiyev E."/>
            <person name="Babayeva S."/>
            <person name="Izzatullayeva V."/>
            <person name="Mammadov A."/>
            <person name="Mammadov A."/>
            <person name="Sharifova S."/>
            <person name="Ojaghi J."/>
            <person name="Eynullazada K."/>
            <person name="Bayramov B."/>
            <person name="Abdulazimova A."/>
            <person name="Shahmuradov I."/>
        </authorList>
    </citation>
    <scope>NUCLEOTIDE SEQUENCE [LARGE SCALE GENOMIC DNA]</scope>
    <source>
        <strain evidence="3">cv. AG2017</strain>
        <tissue evidence="2">Leaf</tissue>
    </source>
</reference>
<protein>
    <submittedName>
        <fullName evidence="2">Uncharacterized protein</fullName>
    </submittedName>
</protein>
<feature type="coiled-coil region" evidence="1">
    <location>
        <begin position="12"/>
        <end position="39"/>
    </location>
</feature>
<accession>A0A2I0HEX6</accession>
<comment type="caution">
    <text evidence="2">The sequence shown here is derived from an EMBL/GenBank/DDBJ whole genome shotgun (WGS) entry which is preliminary data.</text>
</comment>
<evidence type="ECO:0000313" key="3">
    <source>
        <dbReference type="Proteomes" id="UP000233551"/>
    </source>
</evidence>
<gene>
    <name evidence="2" type="ORF">CRG98_049529</name>
</gene>
<dbReference type="EMBL" id="PGOL01040687">
    <property type="protein sequence ID" value="PKI11387.1"/>
    <property type="molecule type" value="Genomic_DNA"/>
</dbReference>
<dbReference type="AlphaFoldDB" id="A0A2I0HEX6"/>
<evidence type="ECO:0000313" key="2">
    <source>
        <dbReference type="EMBL" id="PKI11387.1"/>
    </source>
</evidence>
<name>A0A2I0HEX6_PUNGR</name>
<organism evidence="2 3">
    <name type="scientific">Punica granatum</name>
    <name type="common">Pomegranate</name>
    <dbReference type="NCBI Taxonomy" id="22663"/>
    <lineage>
        <taxon>Eukaryota</taxon>
        <taxon>Viridiplantae</taxon>
        <taxon>Streptophyta</taxon>
        <taxon>Embryophyta</taxon>
        <taxon>Tracheophyta</taxon>
        <taxon>Spermatophyta</taxon>
        <taxon>Magnoliopsida</taxon>
        <taxon>eudicotyledons</taxon>
        <taxon>Gunneridae</taxon>
        <taxon>Pentapetalae</taxon>
        <taxon>rosids</taxon>
        <taxon>malvids</taxon>
        <taxon>Myrtales</taxon>
        <taxon>Lythraceae</taxon>
        <taxon>Punica</taxon>
    </lineage>
</organism>
<sequence length="111" mass="12817">MPNHAAPRAPPTNFLLETRTEQEQRLKKLEENIRALQSSGSRLDAGDGNWSLFPGMQLPPKIKVPEFQRYDGTTDPRHHLPHYRGKMLQYWDYEEFVIHTFQDSLAGAALD</sequence>
<keyword evidence="1" id="KW-0175">Coiled coil</keyword>
<feature type="non-terminal residue" evidence="2">
    <location>
        <position position="111"/>
    </location>
</feature>
<keyword evidence="3" id="KW-1185">Reference proteome</keyword>
<proteinExistence type="predicted"/>